<keyword evidence="1" id="KW-0472">Membrane</keyword>
<evidence type="ECO:0000313" key="3">
    <source>
        <dbReference type="Proteomes" id="UP000027153"/>
    </source>
</evidence>
<evidence type="ECO:0000256" key="1">
    <source>
        <dbReference type="SAM" id="Phobius"/>
    </source>
</evidence>
<comment type="caution">
    <text evidence="2">The sequence shown here is derived from an EMBL/GenBank/DDBJ whole genome shotgun (WGS) entry which is preliminary data.</text>
</comment>
<name>A0A062V466_9EURY</name>
<feature type="transmembrane region" description="Helical" evidence="1">
    <location>
        <begin position="6"/>
        <end position="30"/>
    </location>
</feature>
<organism evidence="2 3">
    <name type="scientific">Candidatus Methanoperedens nitratireducens</name>
    <dbReference type="NCBI Taxonomy" id="1392998"/>
    <lineage>
        <taxon>Archaea</taxon>
        <taxon>Methanobacteriati</taxon>
        <taxon>Methanobacteriota</taxon>
        <taxon>Stenosarchaea group</taxon>
        <taxon>Methanomicrobia</taxon>
        <taxon>Methanosarcinales</taxon>
        <taxon>ANME-2 cluster</taxon>
        <taxon>Candidatus Methanoperedentaceae</taxon>
        <taxon>Candidatus Methanoperedens</taxon>
    </lineage>
</organism>
<gene>
    <name evidence="2" type="ORF">ANME2D_01540</name>
</gene>
<dbReference type="AlphaFoldDB" id="A0A062V466"/>
<protein>
    <submittedName>
        <fullName evidence="2">Uncharacterized protein</fullName>
    </submittedName>
</protein>
<keyword evidence="3" id="KW-1185">Reference proteome</keyword>
<sequence>MWDTILIQRIIEIYAWIVAVLIVIFIASIAEFYQKKFGVRTFYYFYTIPIIILLAAALHIISYRTSFSELIGFLGSVASFTASYYLYRIMVGEK</sequence>
<keyword evidence="1" id="KW-0812">Transmembrane</keyword>
<keyword evidence="1" id="KW-1133">Transmembrane helix</keyword>
<reference evidence="2 3" key="1">
    <citation type="journal article" date="2013" name="Nature">
        <title>Anaerobic oxidation of methane coupled to nitrate reduction in a novel archaeal lineage.</title>
        <authorList>
            <person name="Haroon M.F."/>
            <person name="Hu S."/>
            <person name="Shi Y."/>
            <person name="Imelfort M."/>
            <person name="Keller J."/>
            <person name="Hugenholtz P."/>
            <person name="Yuan Z."/>
            <person name="Tyson G.W."/>
        </authorList>
    </citation>
    <scope>NUCLEOTIDE SEQUENCE [LARGE SCALE GENOMIC DNA]</scope>
    <source>
        <strain evidence="2 3">ANME-2d</strain>
    </source>
</reference>
<evidence type="ECO:0000313" key="2">
    <source>
        <dbReference type="EMBL" id="KCZ72137.1"/>
    </source>
</evidence>
<dbReference type="RefSeq" id="WP_048090171.1">
    <property type="nucleotide sequence ID" value="NZ_JMIY01000003.1"/>
</dbReference>
<dbReference type="EMBL" id="JMIY01000003">
    <property type="protein sequence ID" value="KCZ72137.1"/>
    <property type="molecule type" value="Genomic_DNA"/>
</dbReference>
<feature type="transmembrane region" description="Helical" evidence="1">
    <location>
        <begin position="42"/>
        <end position="61"/>
    </location>
</feature>
<feature type="transmembrane region" description="Helical" evidence="1">
    <location>
        <begin position="67"/>
        <end position="87"/>
    </location>
</feature>
<proteinExistence type="predicted"/>
<dbReference type="Proteomes" id="UP000027153">
    <property type="component" value="Unassembled WGS sequence"/>
</dbReference>
<accession>A0A062V466</accession>